<comment type="caution">
    <text evidence="3">The sequence shown here is derived from an EMBL/GenBank/DDBJ whole genome shotgun (WGS) entry which is preliminary data.</text>
</comment>
<evidence type="ECO:0000259" key="2">
    <source>
        <dbReference type="Pfam" id="PF13731"/>
    </source>
</evidence>
<keyword evidence="1" id="KW-0732">Signal</keyword>
<feature type="domain" description="WxL" evidence="2">
    <location>
        <begin position="47"/>
        <end position="222"/>
    </location>
</feature>
<accession>A0ABS3HIE4</accession>
<protein>
    <submittedName>
        <fullName evidence="3">WxL domain-containing protein</fullName>
    </submittedName>
</protein>
<keyword evidence="4" id="KW-1185">Reference proteome</keyword>
<evidence type="ECO:0000313" key="3">
    <source>
        <dbReference type="EMBL" id="MBO0452684.1"/>
    </source>
</evidence>
<proteinExistence type="predicted"/>
<dbReference type="Pfam" id="PF13731">
    <property type="entry name" value="WxL"/>
    <property type="match status" value="1"/>
</dbReference>
<dbReference type="RefSeq" id="WP_207108456.1">
    <property type="nucleotide sequence ID" value="NZ_JAFLVR010000021.1"/>
</dbReference>
<dbReference type="InterPro" id="IPR027994">
    <property type="entry name" value="WxL_dom"/>
</dbReference>
<name>A0ABS3HIE4_9ENTE</name>
<feature type="chain" id="PRO_5047172154" evidence="1">
    <location>
        <begin position="28"/>
        <end position="223"/>
    </location>
</feature>
<evidence type="ECO:0000313" key="4">
    <source>
        <dbReference type="Proteomes" id="UP000664495"/>
    </source>
</evidence>
<dbReference type="Proteomes" id="UP000664495">
    <property type="component" value="Unassembled WGS sequence"/>
</dbReference>
<dbReference type="EMBL" id="JAFLVR010000021">
    <property type="protein sequence ID" value="MBO0452684.1"/>
    <property type="molecule type" value="Genomic_DNA"/>
</dbReference>
<feature type="signal peptide" evidence="1">
    <location>
        <begin position="1"/>
        <end position="27"/>
    </location>
</feature>
<evidence type="ECO:0000256" key="1">
    <source>
        <dbReference type="SAM" id="SignalP"/>
    </source>
</evidence>
<reference evidence="3 4" key="1">
    <citation type="submission" date="2021-03" db="EMBL/GenBank/DDBJ databases">
        <title>Enterococcal diversity collection.</title>
        <authorList>
            <person name="Gilmore M.S."/>
            <person name="Schwartzman J."/>
            <person name="Van Tyne D."/>
            <person name="Martin M."/>
            <person name="Earl A.M."/>
            <person name="Manson A.L."/>
            <person name="Straub T."/>
            <person name="Salamzade R."/>
            <person name="Saavedra J."/>
            <person name="Lebreton F."/>
            <person name="Prichula J."/>
            <person name="Schaufler K."/>
            <person name="Gaca A."/>
            <person name="Sgardioli B."/>
            <person name="Wagenaar J."/>
            <person name="Strong T."/>
        </authorList>
    </citation>
    <scope>NUCLEOTIDE SEQUENCE [LARGE SCALE GENOMIC DNA]</scope>
    <source>
        <strain evidence="3 4">MJM16</strain>
    </source>
</reference>
<gene>
    <name evidence="3" type="ORF">JZO85_10405</name>
</gene>
<organism evidence="3 4">
    <name type="scientific">Candidatus Enterococcus murrayae</name>
    <dbReference type="NCBI Taxonomy" id="2815321"/>
    <lineage>
        <taxon>Bacteria</taxon>
        <taxon>Bacillati</taxon>
        <taxon>Bacillota</taxon>
        <taxon>Bacilli</taxon>
        <taxon>Lactobacillales</taxon>
        <taxon>Enterococcaceae</taxon>
        <taxon>Enterococcus</taxon>
    </lineage>
</organism>
<sequence>MKKKLFAGMLASATVLGMFVAGGTVLATEVDTVDTEVGIGFSDHIPGTKPGPLKIQWAPISLDFKNDNQVNTATHNFAEKSGKNRYVVISDERTTATPGDNVWKLTAALSDLENATATEQLTGATLKFNAALQGFQGTDAPEAPGSVVAPGARTADIGVAAKSIAAGAPATQMMEDGTTGTADAFQGKSAMEMTGINLEVPASAAKEGVQYKGTLTWSLDDTI</sequence>